<dbReference type="GO" id="GO:0140078">
    <property type="term" value="F:class I DNA-(apurinic or apyrimidinic site) endonuclease activity"/>
    <property type="evidence" value="ECO:0007669"/>
    <property type="project" value="UniProtKB-EC"/>
</dbReference>
<dbReference type="GO" id="GO:0016799">
    <property type="term" value="F:hydrolase activity, hydrolyzing N-glycosyl compounds"/>
    <property type="evidence" value="ECO:0007669"/>
    <property type="project" value="InterPro"/>
</dbReference>
<dbReference type="HOGENOM" id="CLU_085935_0_0_2"/>
<proteinExistence type="predicted"/>
<dbReference type="KEGG" id="tag:Tagg_1003"/>
<dbReference type="InterPro" id="IPR011257">
    <property type="entry name" value="DNA_glycosylase"/>
</dbReference>
<dbReference type="EC" id="4.2.99.18" evidence="1"/>
<dbReference type="SUPFAM" id="SSF48150">
    <property type="entry name" value="DNA-glycosylase"/>
    <property type="match status" value="1"/>
</dbReference>
<keyword evidence="1" id="KW-0456">Lyase</keyword>
<dbReference type="GO" id="GO:0006281">
    <property type="term" value="P:DNA repair"/>
    <property type="evidence" value="ECO:0007669"/>
    <property type="project" value="InterPro"/>
</dbReference>
<dbReference type="eggNOG" id="arCOG04144">
    <property type="taxonomic scope" value="Archaea"/>
</dbReference>
<dbReference type="STRING" id="633148.Tagg_1003"/>
<dbReference type="Pfam" id="PF09171">
    <property type="entry name" value="AGOG"/>
    <property type="match status" value="1"/>
</dbReference>
<dbReference type="InterPro" id="IPR015254">
    <property type="entry name" value="AGOG-like"/>
</dbReference>
<gene>
    <name evidence="1" type="ordered locus">Tagg_1003</name>
</gene>
<dbReference type="EMBL" id="CP001939">
    <property type="protein sequence ID" value="ADG91273.1"/>
    <property type="molecule type" value="Genomic_DNA"/>
</dbReference>
<evidence type="ECO:0000313" key="2">
    <source>
        <dbReference type="Proteomes" id="UP000002376"/>
    </source>
</evidence>
<dbReference type="InterPro" id="IPR023170">
    <property type="entry name" value="HhH_base_excis_C"/>
</dbReference>
<dbReference type="NCBIfam" id="NF009788">
    <property type="entry name" value="PRK13280.2-3"/>
    <property type="match status" value="1"/>
</dbReference>
<name>D5U2C3_THEAM</name>
<dbReference type="AlphaFoldDB" id="D5U2C3"/>
<organism evidence="1 2">
    <name type="scientific">Thermosphaera aggregans (strain DSM 11486 / M11TL)</name>
    <dbReference type="NCBI Taxonomy" id="633148"/>
    <lineage>
        <taxon>Archaea</taxon>
        <taxon>Thermoproteota</taxon>
        <taxon>Thermoprotei</taxon>
        <taxon>Desulfurococcales</taxon>
        <taxon>Desulfurococcaceae</taxon>
        <taxon>Thermosphaera</taxon>
    </lineage>
</organism>
<sequence length="281" mass="32023">MHVDSRRARELSGIFKQLAPFVEVVERSDPQYRAVEKLTRIRGCDQAAVLVIANALVSYQLNVRGEEYWQYFVDHTAFVKDSPEQVMIDFLSHNKYNKRLLRQKMARVKSFFKTKLYGELITDGLKYCSSLELLRDFLLEELPSSRFSKTVLFAVKMYNYVCTSCGREVKGDVDLPIDLRNATLSIWSCIVKGCSGDVHVCAGKLMREPLRTQLINAWRIVCRESGIPCVKLDALTWLITGFLRDSGLNPGEARRRALETLGIEIPVEALKELVKCAGESY</sequence>
<reference key="3">
    <citation type="submission" date="2010-02" db="EMBL/GenBank/DDBJ databases">
        <title>Complete genome sequence of Thermosphaera aggregans type strain (M11TL).</title>
        <authorList>
            <consortium name="US DOE Joint Genome Institute (JGI-PGF)"/>
            <person name="Spring S."/>
            <person name="Lapidus A."/>
            <person name="Munk C."/>
            <person name="Schroeder M."/>
            <person name="Glavina Del Rio T."/>
            <person name="Tice H."/>
            <person name="Copeland A."/>
            <person name="Cheng J.-F."/>
            <person name="Lucas S."/>
            <person name="Chen F."/>
            <person name="Nolan M."/>
            <person name="Bruce D."/>
            <person name="Goodwin L."/>
            <person name="Pitluck S."/>
            <person name="Ivanova N."/>
            <person name="Mavromatis K."/>
            <person name="Ovchinnikova G."/>
            <person name="Pati A."/>
            <person name="Chen A."/>
            <person name="Palaniappan K."/>
            <person name="Land M."/>
            <person name="Hauser L."/>
            <person name="Chang Y.-J."/>
            <person name="Jeffries C.C."/>
            <person name="Brettin T."/>
            <person name="Detter J.C."/>
            <person name="Tapia R."/>
            <person name="Han C."/>
            <person name="Chain P."/>
            <person name="Heimerl T."/>
            <person name="Weik F."/>
            <person name="Goker M."/>
            <person name="Rachel R."/>
            <person name="Bristow J."/>
            <person name="Eisen J.A."/>
            <person name="Markowitz V."/>
            <person name="Hugenholtz P."/>
            <person name="Kyrpides N.C."/>
            <person name="Klenk H.-P."/>
        </authorList>
    </citation>
    <scope>NUCLEOTIDE SEQUENCE</scope>
    <source>
        <strain>DSM 11486</strain>
    </source>
</reference>
<dbReference type="Gene3D" id="1.10.340.30">
    <property type="entry name" value="Hypothetical protein, domain 2"/>
    <property type="match status" value="1"/>
</dbReference>
<reference evidence="1 2" key="1">
    <citation type="journal article" date="2010" name="Stand. Genomic Sci.">
        <title>Complete genome sequence of Thermosphaera aggregans type strain (M11TL).</title>
        <authorList>
            <person name="Spring S."/>
            <person name="Rachel R."/>
            <person name="Lapidus A."/>
            <person name="Davenport K."/>
            <person name="Tice H."/>
            <person name="Copeland A."/>
            <person name="Cheng J.F."/>
            <person name="Lucas S."/>
            <person name="Chen F."/>
            <person name="Nolan M."/>
            <person name="Bruce D."/>
            <person name="Goodwin L."/>
            <person name="Pitluck S."/>
            <person name="Ivanova N."/>
            <person name="Mavromatis K."/>
            <person name="Ovchinnikova G."/>
            <person name="Pati A."/>
            <person name="Chen A."/>
            <person name="Palaniappan K."/>
            <person name="Land M."/>
            <person name="Hauser L."/>
            <person name="Chang Y.J."/>
            <person name="Jeffries C.C."/>
            <person name="Brettin T."/>
            <person name="Detter J.C."/>
            <person name="Tapia R."/>
            <person name="Han C."/>
            <person name="Heimerl T."/>
            <person name="Weikl F."/>
            <person name="Brambilla E."/>
            <person name="Goker M."/>
            <person name="Bristow J."/>
            <person name="Eisen J.A."/>
            <person name="Markowitz V."/>
            <person name="Hugenholtz P."/>
            <person name="Kyrpides N.C."/>
            <person name="Klenk H.P."/>
        </authorList>
    </citation>
    <scope>NUCLEOTIDE SEQUENCE [LARGE SCALE GENOMIC DNA]</scope>
    <source>
        <strain evidence="2">DSM 11486 / M11TL</strain>
    </source>
</reference>
<dbReference type="Proteomes" id="UP000002376">
    <property type="component" value="Chromosome"/>
</dbReference>
<reference evidence="2" key="2">
    <citation type="journal article" date="2010" name="Stand. Genomic Sci.">
        <title>Complete genome sequence of Thermosphaera aggregans type strain (M11TLT).</title>
        <authorList>
            <person name="Spring S."/>
            <person name="Rachel R."/>
            <person name="Lapidus A."/>
            <person name="Davenport K."/>
            <person name="Tice H."/>
            <person name="Copeland A."/>
            <person name="Cheng J.-F."/>
            <person name="Lucas S."/>
            <person name="Chen F."/>
            <person name="Nolan M."/>
            <person name="Bruce D."/>
            <person name="Goodwin L."/>
            <person name="Pitluck S."/>
            <person name="Ivanova N."/>
            <person name="Mavromatis K."/>
            <person name="Ovchinnikova G."/>
            <person name="Pati A."/>
            <person name="Chen A."/>
            <person name="Palaniappan K."/>
            <person name="Land M."/>
            <person name="Hauser L."/>
            <person name="Chang Y.-J."/>
            <person name="Jeffries C.C."/>
            <person name="Brettin T."/>
            <person name="Detter J.C."/>
            <person name="Tapia R."/>
            <person name="Han C."/>
            <person name="Heimerl T."/>
            <person name="Weikl F."/>
            <person name="Brambilla E."/>
            <person name="Goker M."/>
            <person name="Bristow J."/>
            <person name="Eisen J.A."/>
            <person name="Markowitz V."/>
            <person name="Hugenholtz P."/>
            <person name="Kyrpides N.C."/>
            <person name="Klenk H.-P."/>
        </authorList>
    </citation>
    <scope>NUCLEOTIDE SEQUENCE [LARGE SCALE GENOMIC DNA]</scope>
    <source>
        <strain evidence="2">DSM 11486 / M11TL</strain>
    </source>
</reference>
<dbReference type="Gene3D" id="1.10.1670.10">
    <property type="entry name" value="Helix-hairpin-Helix base-excision DNA repair enzymes (C-terminal)"/>
    <property type="match status" value="1"/>
</dbReference>
<protein>
    <submittedName>
        <fullName evidence="1">DNA-(Apurinic or apyrimidinic site) lyase</fullName>
        <ecNumber evidence="1">4.2.99.18</ecNumber>
    </submittedName>
</protein>
<accession>D5U2C3</accession>
<keyword evidence="2" id="KW-1185">Reference proteome</keyword>
<evidence type="ECO:0000313" key="1">
    <source>
        <dbReference type="EMBL" id="ADG91273.1"/>
    </source>
</evidence>